<dbReference type="InterPro" id="IPR016181">
    <property type="entry name" value="Acyl_CoA_acyltransferase"/>
</dbReference>
<dbReference type="CDD" id="cd04301">
    <property type="entry name" value="NAT_SF"/>
    <property type="match status" value="1"/>
</dbReference>
<dbReference type="SUPFAM" id="SSF55729">
    <property type="entry name" value="Acyl-CoA N-acyltransferases (Nat)"/>
    <property type="match status" value="1"/>
</dbReference>
<dbReference type="Pfam" id="PF00583">
    <property type="entry name" value="Acetyltransf_1"/>
    <property type="match status" value="1"/>
</dbReference>
<keyword evidence="4" id="KW-1185">Reference proteome</keyword>
<gene>
    <name evidence="3" type="ORF">GCM10010315_40370</name>
</gene>
<protein>
    <recommendedName>
        <fullName evidence="2">N-acetyltransferase domain-containing protein</fullName>
    </recommendedName>
</protein>
<evidence type="ECO:0000259" key="2">
    <source>
        <dbReference type="PROSITE" id="PS51186"/>
    </source>
</evidence>
<dbReference type="Gene3D" id="3.40.630.30">
    <property type="match status" value="1"/>
</dbReference>
<feature type="region of interest" description="Disordered" evidence="1">
    <location>
        <begin position="164"/>
        <end position="190"/>
    </location>
</feature>
<dbReference type="EMBL" id="BAAASL010000015">
    <property type="protein sequence ID" value="GAA2720302.1"/>
    <property type="molecule type" value="Genomic_DNA"/>
</dbReference>
<evidence type="ECO:0000313" key="3">
    <source>
        <dbReference type="EMBL" id="GAA2720302.1"/>
    </source>
</evidence>
<dbReference type="Proteomes" id="UP001500886">
    <property type="component" value="Unassembled WGS sequence"/>
</dbReference>
<accession>A0ABN3TYB0</accession>
<proteinExistence type="predicted"/>
<organism evidence="3 4">
    <name type="scientific">Streptomyces luteosporeus</name>
    <dbReference type="NCBI Taxonomy" id="173856"/>
    <lineage>
        <taxon>Bacteria</taxon>
        <taxon>Bacillati</taxon>
        <taxon>Actinomycetota</taxon>
        <taxon>Actinomycetes</taxon>
        <taxon>Kitasatosporales</taxon>
        <taxon>Streptomycetaceae</taxon>
        <taxon>Streptomyces</taxon>
    </lineage>
</organism>
<dbReference type="InterPro" id="IPR000182">
    <property type="entry name" value="GNAT_dom"/>
</dbReference>
<name>A0ABN3TYB0_9ACTN</name>
<feature type="domain" description="N-acetyltransferase" evidence="2">
    <location>
        <begin position="4"/>
        <end position="166"/>
    </location>
</feature>
<sequence length="190" mass="20472">MEGVGLAGPYPDDVITAVDVALVDAGVLAASGYRNAPRTDPRNGQEFTTLVALAEDGHAVGQLEGHLDDATHPLDDMRLSRPHAWISFISTTHRRAGAGRALMREFARRAHEAGATGIGLLAEYSDDRTGRITFFIRCGFTEAWPGTLRDIYVASPRAVLAACTRRSEQPSPSHGATKERRGVPGAARRR</sequence>
<reference evidence="3 4" key="1">
    <citation type="journal article" date="2019" name="Int. J. Syst. Evol. Microbiol.">
        <title>The Global Catalogue of Microorganisms (GCM) 10K type strain sequencing project: providing services to taxonomists for standard genome sequencing and annotation.</title>
        <authorList>
            <consortium name="The Broad Institute Genomics Platform"/>
            <consortium name="The Broad Institute Genome Sequencing Center for Infectious Disease"/>
            <person name="Wu L."/>
            <person name="Ma J."/>
        </authorList>
    </citation>
    <scope>NUCLEOTIDE SEQUENCE [LARGE SCALE GENOMIC DNA]</scope>
    <source>
        <strain evidence="3 4">JCM 4542</strain>
    </source>
</reference>
<comment type="caution">
    <text evidence="3">The sequence shown here is derived from an EMBL/GenBank/DDBJ whole genome shotgun (WGS) entry which is preliminary data.</text>
</comment>
<evidence type="ECO:0000256" key="1">
    <source>
        <dbReference type="SAM" id="MobiDB-lite"/>
    </source>
</evidence>
<dbReference type="PROSITE" id="PS51186">
    <property type="entry name" value="GNAT"/>
    <property type="match status" value="1"/>
</dbReference>
<evidence type="ECO:0000313" key="4">
    <source>
        <dbReference type="Proteomes" id="UP001500886"/>
    </source>
</evidence>